<reference evidence="4 5" key="1">
    <citation type="submission" date="2015-07" db="EMBL/GenBank/DDBJ databases">
        <title>High-quality genome of monoxenous trypanosomatid Leptomonas pyrrhocoris.</title>
        <authorList>
            <person name="Flegontov P."/>
            <person name="Butenko A."/>
            <person name="Firsov S."/>
            <person name="Vlcek C."/>
            <person name="Logacheva M.D."/>
            <person name="Field M."/>
            <person name="Filatov D."/>
            <person name="Flegontova O."/>
            <person name="Gerasimov E."/>
            <person name="Jackson A.P."/>
            <person name="Kelly S."/>
            <person name="Opperdoes F."/>
            <person name="O'Reilly A."/>
            <person name="Votypka J."/>
            <person name="Yurchenko V."/>
            <person name="Lukes J."/>
        </authorList>
    </citation>
    <scope>NUCLEOTIDE SEQUENCE [LARGE SCALE GENOMIC DNA]</scope>
    <source>
        <strain evidence="4">H10</strain>
    </source>
</reference>
<dbReference type="PANTHER" id="PTHR10804">
    <property type="entry name" value="PROTEASE FAMILY M24 METHIONYL AMINOPEPTIDASE, AMINOPEPTIDASE P"/>
    <property type="match status" value="1"/>
</dbReference>
<dbReference type="InterPro" id="IPR036390">
    <property type="entry name" value="WH_DNA-bd_sf"/>
</dbReference>
<feature type="compositionally biased region" description="Acidic residues" evidence="2">
    <location>
        <begin position="7"/>
        <end position="26"/>
    </location>
</feature>
<evidence type="ECO:0000313" key="5">
    <source>
        <dbReference type="Proteomes" id="UP000037923"/>
    </source>
</evidence>
<dbReference type="Pfam" id="PF00557">
    <property type="entry name" value="Peptidase_M24"/>
    <property type="match status" value="1"/>
</dbReference>
<evidence type="ECO:0000313" key="4">
    <source>
        <dbReference type="EMBL" id="KPA82624.1"/>
    </source>
</evidence>
<protein>
    <submittedName>
        <fullName evidence="4">Aminopeptidase putativemetallo-peptidase Clan MG Family M24</fullName>
    </submittedName>
</protein>
<feature type="domain" description="Peptidase M24" evidence="3">
    <location>
        <begin position="37"/>
        <end position="241"/>
    </location>
</feature>
<dbReference type="InterPro" id="IPR036005">
    <property type="entry name" value="Creatinase/aminopeptidase-like"/>
</dbReference>
<feature type="region of interest" description="Disordered" evidence="2">
    <location>
        <begin position="1"/>
        <end position="29"/>
    </location>
</feature>
<evidence type="ECO:0000256" key="1">
    <source>
        <dbReference type="ARBA" id="ARBA00007319"/>
    </source>
</evidence>
<dbReference type="EMBL" id="LGTL01000004">
    <property type="protein sequence ID" value="KPA82624.1"/>
    <property type="molecule type" value="Genomic_DNA"/>
</dbReference>
<dbReference type="Gene3D" id="3.90.230.10">
    <property type="entry name" value="Creatinase/methionine aminopeptidase superfamily"/>
    <property type="match status" value="1"/>
</dbReference>
<dbReference type="Gene3D" id="1.10.10.10">
    <property type="entry name" value="Winged helix-like DNA-binding domain superfamily/Winged helix DNA-binding domain"/>
    <property type="match status" value="1"/>
</dbReference>
<dbReference type="Proteomes" id="UP000037923">
    <property type="component" value="Unassembled WGS sequence"/>
</dbReference>
<dbReference type="GeneID" id="26902757"/>
<dbReference type="FunFam" id="1.10.10.10:FF:000029">
    <property type="entry name" value="Proliferation-associated 2G4, a"/>
    <property type="match status" value="1"/>
</dbReference>
<dbReference type="InterPro" id="IPR036388">
    <property type="entry name" value="WH-like_DNA-bd_sf"/>
</dbReference>
<dbReference type="CDD" id="cd01089">
    <property type="entry name" value="PA2G4-like"/>
    <property type="match status" value="1"/>
</dbReference>
<dbReference type="PANTHER" id="PTHR10804:SF11">
    <property type="entry name" value="PROLIFERATION-ASSOCIATED PROTEIN 2G4"/>
    <property type="match status" value="1"/>
</dbReference>
<proteinExistence type="inferred from homology"/>
<dbReference type="OMA" id="SRMFYSE"/>
<accession>A0A0N0VGA0</accession>
<dbReference type="InterPro" id="IPR047113">
    <property type="entry name" value="PA2G4/ARX1"/>
</dbReference>
<sequence length="383" mass="42865">MSKNVDQEEWEDYDGEEKEDEEEEDTTINNSDVVMRYKKAATWCNETLRVLIDATKPGVKVCDLCRLGDDTITAKVKTMFKGAEKGIAFPTCISVNSCVCHNSPGVADEATPQEIHLGDVVHYDLGIHVDGYCAVVAHTIQVTEDNELGKDEKAARVIAAAYNILNTAIRKMRPGATVYEVTEVIEKAAEHYKVTPVDGVLSHMMKRYIIDGYRCIPQRKVAEHMVHDYDLEKAQVWTVDIVMTSGKGKLKERDARPGVYKVALDSNYSVKMESAKELQKEIDSKYATFPFAIRNLETKKARLGLNEMAKHDAVIPYPVLFEKDGEVVAHFKITLLINNKKIEPITGLKAQTAPALEPYTDELLLATNKLSLSLEEKKKKAAE</sequence>
<dbReference type="InterPro" id="IPR000994">
    <property type="entry name" value="Pept_M24"/>
</dbReference>
<dbReference type="RefSeq" id="XP_015661063.1">
    <property type="nucleotide sequence ID" value="XM_015799461.1"/>
</dbReference>
<evidence type="ECO:0000259" key="3">
    <source>
        <dbReference type="Pfam" id="PF00557"/>
    </source>
</evidence>
<keyword evidence="4" id="KW-0645">Protease</keyword>
<dbReference type="GO" id="GO:0004177">
    <property type="term" value="F:aminopeptidase activity"/>
    <property type="evidence" value="ECO:0007669"/>
    <property type="project" value="UniProtKB-KW"/>
</dbReference>
<evidence type="ECO:0000256" key="2">
    <source>
        <dbReference type="SAM" id="MobiDB-lite"/>
    </source>
</evidence>
<dbReference type="VEuPathDB" id="TriTrypDB:LpyrH10_04_0160"/>
<keyword evidence="5" id="KW-1185">Reference proteome</keyword>
<comment type="caution">
    <text evidence="4">The sequence shown here is derived from an EMBL/GenBank/DDBJ whole genome shotgun (WGS) entry which is preliminary data.</text>
</comment>
<gene>
    <name evidence="4" type="ORF">ABB37_02466</name>
</gene>
<organism evidence="4 5">
    <name type="scientific">Leptomonas pyrrhocoris</name>
    <name type="common">Firebug parasite</name>
    <dbReference type="NCBI Taxonomy" id="157538"/>
    <lineage>
        <taxon>Eukaryota</taxon>
        <taxon>Discoba</taxon>
        <taxon>Euglenozoa</taxon>
        <taxon>Kinetoplastea</taxon>
        <taxon>Metakinetoplastina</taxon>
        <taxon>Trypanosomatida</taxon>
        <taxon>Trypanosomatidae</taxon>
        <taxon>Leishmaniinae</taxon>
        <taxon>Leptomonas</taxon>
    </lineage>
</organism>
<keyword evidence="4" id="KW-0031">Aminopeptidase</keyword>
<dbReference type="SUPFAM" id="SSF55920">
    <property type="entry name" value="Creatinase/aminopeptidase"/>
    <property type="match status" value="1"/>
</dbReference>
<dbReference type="AlphaFoldDB" id="A0A0N0VGA0"/>
<keyword evidence="4" id="KW-0378">Hydrolase</keyword>
<dbReference type="SUPFAM" id="SSF46785">
    <property type="entry name" value="Winged helix' DNA-binding domain"/>
    <property type="match status" value="1"/>
</dbReference>
<name>A0A0N0VGA0_LEPPY</name>
<dbReference type="OrthoDB" id="5876363at2759"/>
<comment type="similarity">
    <text evidence="1">Belongs to the peptidase M24 family.</text>
</comment>